<dbReference type="InterPro" id="IPR013087">
    <property type="entry name" value="Znf_C2H2_type"/>
</dbReference>
<evidence type="ECO:0000259" key="6">
    <source>
        <dbReference type="PROSITE" id="PS50157"/>
    </source>
</evidence>
<feature type="compositionally biased region" description="Low complexity" evidence="5">
    <location>
        <begin position="651"/>
        <end position="670"/>
    </location>
</feature>
<dbReference type="GO" id="GO:0016592">
    <property type="term" value="C:mediator complex"/>
    <property type="evidence" value="ECO:0007669"/>
    <property type="project" value="InterPro"/>
</dbReference>
<sequence length="1464" mass="160504">MNGPAPAGGFGGAGNGLQHENQRLFQIVLHELKQNWNPQGWQREMQPTERASTIIQIASSLRLVRTDVEQGQAIQIATGFERTTYEKSQNKEEYRIACRTKLLRICESRKKQMAEAEMRMRNNSQGGAMFGVGAHGNMNMNMDQMTLQQQAHAMAQQQQQQQALQQQQQQQQQQALQHQLQQQQQQQRLQQQQYQMAVSAGAPAPVVAPQGQAEQGPDPNRIIVTIMRSIADRIGQAQLHNMNNNPPAHIRELARKMQLPPAQAYLRQQALLMYKRGMSQQNQQAAGAIQASAAQPGVPGPAPPGQQFARPMAPGVGGQQNPLPDILRTAQEYEAQQEEAKKRASTGAEVVPMSKNLGSQFSSNSVAPNSMATASMGNPGPQAQVEQFHRNAAAAQNNAQARAHAAQFQSLKPPNASSSQGNPAINMQQHSRYPPQQPQPLGLQQPNMNPASRQQQSQQSQQRSGAIPPAFDGLPPSQSALVKARYEEYFQKMQRQAAQATAPQPQQQQPPPQRPTPNMVRPQSAQRVPPPQPPARNQPGQDFPPTQQKQPQNAAQAPQPPQPGQAPTLMPLSPQNLAMMDTKEVPRGILGQLGATIPKEYKTWGQVKQYLKDAPPGYHEALRNRQAHHYALLVRNMQNRGASGGPGGPAVPGQQAQQQQQPSSQVPQASLQVNQQLPQQQQMPVGVDAQQRAPADPLFTIPGGDITRLTSGQLNQLQKLASMGRLKPDDQHQLQQHICRLKELHQLRQMPQARAGTAHPQNVGPKQPAQQPPRPPAPPQAPIARPQPQRPPPQQAQQAQQQPGSGDSPSALKKMRRERDQGEGDLVVLDQKQAVQQQPQRPGPDRPQGQQPAGLSQFSNQAQQQAQKLNAPQKAPMQGNAAQHGQAVSEAAAAKQTVMEKEQQQGQSSHQRMQMSGLMKLLEEEKNSHESRLPLQLDANERGLLRQQLGEESTKNMIRRTDQLLPIFIMLGGPDKLTRDLVRTKNLLASQYHPSGDPKDVFTLNLKEFTESRGTLTKYFSYVKVNMQNISSRDPEKGRDIQLRALNFANSSGGTFPGPRAPPASTLQQPQRASLPQAQAQQHQQLQVPVPPSSENVLSARNLEKQTNLLALERSQSLQSRGAQINSRVQPVGSMSPDGPAPIDIKPRISVDDLKFPPTRKKRPRESDIVEPPKAKPLPEQRTFKCAQPGCEVGGKGFVTNQELLDHQRWHERERQRAIEEAEKNKRKLENPLEYLLSSARDICGLGEDGKPREKKDECVVAMKDDTPSGAAGATPQVKAGSTPLPANTPLNMRSGPTPLPSGKSPALPTFRTPHPANAKTPGSAGRSTSGIKTMTKEDHQFQYHNDQIPTPPGSNAWEVTSMSPDVLRQCFDGIPEQTSGLSALYPPIFTPAYTPSPSDAEGGDSMSDNVGGGYEDWNPFGCKGTLGDEVLQEVEWDNQPTSTGAGKDWALESGYRMNASVLA</sequence>
<feature type="compositionally biased region" description="Low complexity" evidence="5">
    <location>
        <begin position="287"/>
        <end position="297"/>
    </location>
</feature>
<accession>A0A292PZ10</accession>
<keyword evidence="4" id="KW-0175">Coiled coil</keyword>
<feature type="region of interest" description="Disordered" evidence="5">
    <location>
        <begin position="1265"/>
        <end position="1331"/>
    </location>
</feature>
<dbReference type="EMBL" id="LN890983">
    <property type="protein sequence ID" value="CUS12816.1"/>
    <property type="molecule type" value="Genomic_DNA"/>
</dbReference>
<protein>
    <recommendedName>
        <fullName evidence="6">C2H2-type domain-containing protein</fullName>
    </recommendedName>
</protein>
<dbReference type="PROSITE" id="PS50157">
    <property type="entry name" value="ZINC_FINGER_C2H2_2"/>
    <property type="match status" value="1"/>
</dbReference>
<feature type="region of interest" description="Disordered" evidence="5">
    <location>
        <begin position="287"/>
        <end position="323"/>
    </location>
</feature>
<keyword evidence="3" id="KW-0863">Zinc-finger</keyword>
<feature type="region of interest" description="Disordered" evidence="5">
    <location>
        <begin position="834"/>
        <end position="914"/>
    </location>
</feature>
<evidence type="ECO:0000256" key="5">
    <source>
        <dbReference type="SAM" id="MobiDB-lite"/>
    </source>
</evidence>
<dbReference type="GO" id="GO:0008270">
    <property type="term" value="F:zinc ion binding"/>
    <property type="evidence" value="ECO:0007669"/>
    <property type="project" value="UniProtKB-KW"/>
</dbReference>
<dbReference type="InterPro" id="IPR036546">
    <property type="entry name" value="MED15_KIX"/>
</dbReference>
<feature type="compositionally biased region" description="Low complexity" evidence="5">
    <location>
        <begin position="904"/>
        <end position="914"/>
    </location>
</feature>
<feature type="coiled-coil region" evidence="4">
    <location>
        <begin position="147"/>
        <end position="193"/>
    </location>
</feature>
<feature type="region of interest" description="Disordered" evidence="5">
    <location>
        <begin position="1049"/>
        <end position="1094"/>
    </location>
</feature>
<feature type="region of interest" description="Disordered" evidence="5">
    <location>
        <begin position="355"/>
        <end position="477"/>
    </location>
</feature>
<feature type="region of interest" description="Disordered" evidence="5">
    <location>
        <begin position="751"/>
        <end position="821"/>
    </location>
</feature>
<dbReference type="GO" id="GO:0006357">
    <property type="term" value="P:regulation of transcription by RNA polymerase II"/>
    <property type="evidence" value="ECO:0007669"/>
    <property type="project" value="InterPro"/>
</dbReference>
<dbReference type="Proteomes" id="UP001412239">
    <property type="component" value="Unassembled WGS sequence"/>
</dbReference>
<feature type="compositionally biased region" description="Polar residues" evidence="5">
    <location>
        <begin position="1065"/>
        <end position="1074"/>
    </location>
</feature>
<dbReference type="Pfam" id="PF05397">
    <property type="entry name" value="Med15_fungi"/>
    <property type="match status" value="1"/>
</dbReference>
<keyword evidence="2" id="KW-0539">Nucleus</keyword>
<feature type="compositionally biased region" description="Polar residues" evidence="5">
    <location>
        <begin position="356"/>
        <end position="376"/>
    </location>
</feature>
<evidence type="ECO:0000313" key="7">
    <source>
        <dbReference type="EMBL" id="CUS12816.1"/>
    </source>
</evidence>
<keyword evidence="3" id="KW-0479">Metal-binding</keyword>
<dbReference type="GO" id="GO:0003712">
    <property type="term" value="F:transcription coregulator activity"/>
    <property type="evidence" value="ECO:0007669"/>
    <property type="project" value="InterPro"/>
</dbReference>
<organism evidence="7 8">
    <name type="scientific">Tuber aestivum</name>
    <name type="common">summer truffle</name>
    <dbReference type="NCBI Taxonomy" id="59557"/>
    <lineage>
        <taxon>Eukaryota</taxon>
        <taxon>Fungi</taxon>
        <taxon>Dikarya</taxon>
        <taxon>Ascomycota</taxon>
        <taxon>Pezizomycotina</taxon>
        <taxon>Pezizomycetes</taxon>
        <taxon>Pezizales</taxon>
        <taxon>Tuberaceae</taxon>
        <taxon>Tuber</taxon>
    </lineage>
</organism>
<feature type="compositionally biased region" description="Polar residues" evidence="5">
    <location>
        <begin position="1115"/>
        <end position="1129"/>
    </location>
</feature>
<feature type="compositionally biased region" description="Low complexity" evidence="5">
    <location>
        <begin position="834"/>
        <end position="876"/>
    </location>
</feature>
<feature type="compositionally biased region" description="Basic and acidic residues" evidence="5">
    <location>
        <begin position="1145"/>
        <end position="1155"/>
    </location>
</feature>
<feature type="domain" description="C2H2-type" evidence="6">
    <location>
        <begin position="1184"/>
        <end position="1216"/>
    </location>
</feature>
<feature type="compositionally biased region" description="Low complexity" evidence="5">
    <location>
        <begin position="494"/>
        <end position="507"/>
    </location>
</feature>
<name>A0A292PZ10_9PEZI</name>
<evidence type="ECO:0000256" key="3">
    <source>
        <dbReference type="PROSITE-ProRule" id="PRU00042"/>
    </source>
</evidence>
<gene>
    <name evidence="7" type="ORF">GSTUAT00003089001</name>
</gene>
<evidence type="ECO:0000313" key="8">
    <source>
        <dbReference type="Proteomes" id="UP001412239"/>
    </source>
</evidence>
<evidence type="ECO:0000256" key="2">
    <source>
        <dbReference type="ARBA" id="ARBA00023242"/>
    </source>
</evidence>
<feature type="region of interest" description="Disordered" evidence="5">
    <location>
        <begin position="1115"/>
        <end position="1181"/>
    </location>
</feature>
<feature type="compositionally biased region" description="Low complexity" evidence="5">
    <location>
        <begin position="390"/>
        <end position="409"/>
    </location>
</feature>
<evidence type="ECO:0000256" key="4">
    <source>
        <dbReference type="SAM" id="Coils"/>
    </source>
</evidence>
<feature type="compositionally biased region" description="Low complexity" evidence="5">
    <location>
        <begin position="537"/>
        <end position="557"/>
    </location>
</feature>
<dbReference type="Pfam" id="PF16987">
    <property type="entry name" value="KIX_2"/>
    <property type="match status" value="1"/>
</dbReference>
<feature type="compositionally biased region" description="Pro residues" evidence="5">
    <location>
        <begin position="770"/>
        <end position="781"/>
    </location>
</feature>
<keyword evidence="8" id="KW-1185">Reference proteome</keyword>
<feature type="region of interest" description="Disordered" evidence="5">
    <location>
        <begin position="638"/>
        <end position="670"/>
    </location>
</feature>
<feature type="compositionally biased region" description="Basic and acidic residues" evidence="5">
    <location>
        <begin position="1165"/>
        <end position="1181"/>
    </location>
</feature>
<dbReference type="InterPro" id="IPR008626">
    <property type="entry name" value="Mediator_Med15_fun"/>
</dbReference>
<feature type="compositionally biased region" description="Polar residues" evidence="5">
    <location>
        <begin position="410"/>
        <end position="431"/>
    </location>
</feature>
<evidence type="ECO:0000256" key="1">
    <source>
        <dbReference type="ARBA" id="ARBA00004123"/>
    </source>
</evidence>
<keyword evidence="3" id="KW-0862">Zinc</keyword>
<feature type="compositionally biased region" description="Low complexity" evidence="5">
    <location>
        <begin position="439"/>
        <end position="464"/>
    </location>
</feature>
<comment type="subcellular location">
    <subcellularLocation>
        <location evidence="1">Nucleus</location>
    </subcellularLocation>
</comment>
<feature type="compositionally biased region" description="Low complexity" evidence="5">
    <location>
        <begin position="1075"/>
        <end position="1088"/>
    </location>
</feature>
<feature type="region of interest" description="Disordered" evidence="5">
    <location>
        <begin position="493"/>
        <end position="572"/>
    </location>
</feature>
<proteinExistence type="predicted"/>
<reference evidence="7" key="1">
    <citation type="submission" date="2015-10" db="EMBL/GenBank/DDBJ databases">
        <authorList>
            <person name="Regsiter A."/>
            <person name="william w."/>
        </authorList>
    </citation>
    <scope>NUCLEOTIDE SEQUENCE</scope>
    <source>
        <strain evidence="7">Montdore</strain>
    </source>
</reference>